<keyword evidence="2 6" id="KW-0548">Nucleotidyltransferase</keyword>
<comment type="similarity">
    <text evidence="6">Belongs to the GlnD family.</text>
</comment>
<comment type="function">
    <text evidence="6">Modifies, by uridylylation and deuridylylation, the PII regulatory proteins (GlnB and homologs), in response to the nitrogen status of the cell that GlnD senses through the glutamine level. Under low glutamine levels, catalyzes the conversion of the PII proteins and UTP to PII-UMP and PPi, while under higher glutamine levels, GlnD hydrolyzes PII-UMP to PII and UMP (deuridylylation). Thus, controls uridylylation state and activity of the PII proteins, and plays an important role in the regulation of nitrogen metabolism.</text>
</comment>
<evidence type="ECO:0000256" key="3">
    <source>
        <dbReference type="ARBA" id="ARBA00022801"/>
    </source>
</evidence>
<dbReference type="Pfam" id="PF01966">
    <property type="entry name" value="HD"/>
    <property type="match status" value="1"/>
</dbReference>
<protein>
    <recommendedName>
        <fullName evidence="6">Bifunctional uridylyltransferase/uridylyl-removing enzyme</fullName>
        <shortName evidence="6">UTase/UR</shortName>
    </recommendedName>
    <alternativeName>
        <fullName evidence="6">Bifunctional [protein-PII] modification enzyme</fullName>
    </alternativeName>
    <alternativeName>
        <fullName evidence="6">Bifunctional nitrogen sensor protein</fullName>
    </alternativeName>
    <domain>
        <recommendedName>
            <fullName evidence="6">[Protein-PII] uridylyltransferase</fullName>
            <shortName evidence="6">PII uridylyltransferase</shortName>
            <shortName evidence="6">UTase</shortName>
            <ecNumber evidence="6">2.7.7.59</ecNumber>
        </recommendedName>
    </domain>
    <domain>
        <recommendedName>
            <fullName evidence="6">[Protein-PII]-UMP uridylyl-removing enzyme</fullName>
            <shortName evidence="6">UR</shortName>
            <ecNumber evidence="6">3.1.4.-</ecNumber>
        </recommendedName>
    </domain>
</protein>
<comment type="activity regulation">
    <text evidence="6">Uridylyltransferase (UTase) activity is inhibited by glutamine, while glutamine activates uridylyl-removing (UR) activity.</text>
</comment>
<evidence type="ECO:0000256" key="5">
    <source>
        <dbReference type="ARBA" id="ARBA00023268"/>
    </source>
</evidence>
<dbReference type="RefSeq" id="WP_139927687.1">
    <property type="nucleotide sequence ID" value="NZ_CP040915.1"/>
</dbReference>
<dbReference type="InterPro" id="IPR013546">
    <property type="entry name" value="PII_UdlTrfase/GS_AdlTrfase"/>
</dbReference>
<dbReference type="OrthoDB" id="9758038at2"/>
<dbReference type="GO" id="GO:0008081">
    <property type="term" value="F:phosphoric diester hydrolase activity"/>
    <property type="evidence" value="ECO:0007669"/>
    <property type="project" value="UniProtKB-UniRule"/>
</dbReference>
<dbReference type="Gene3D" id="1.10.3090.10">
    <property type="entry name" value="cca-adding enzyme, domain 2"/>
    <property type="match status" value="1"/>
</dbReference>
<dbReference type="HAMAP" id="MF_00277">
    <property type="entry name" value="PII_uridylyl_transf"/>
    <property type="match status" value="1"/>
</dbReference>
<name>A0A5B8C0Y3_9MICO</name>
<dbReference type="InterPro" id="IPR003607">
    <property type="entry name" value="HD/PDEase_dom"/>
</dbReference>
<keyword evidence="4 6" id="KW-0460">Magnesium</keyword>
<evidence type="ECO:0000256" key="1">
    <source>
        <dbReference type="ARBA" id="ARBA00022679"/>
    </source>
</evidence>
<feature type="region of interest" description="Uridylyltransferase" evidence="6">
    <location>
        <begin position="1"/>
        <end position="333"/>
    </location>
</feature>
<dbReference type="KEGG" id="gyu:FE374_06040"/>
<comment type="caution">
    <text evidence="6">Lacks conserved residue(s) required for the propagation of feature annotation.</text>
</comment>
<sequence length="601" mass="63285">MTGLAPPPTVGELRQARLAVPGPDGREPGAGARYRRRLADLTDAALAGLWADAARRNGLDLSHGAALTAVGSLGRRDGGPLSDLDLLLVHDGHTLGRADVAALADALWYPLWDAHLDLDHAVRSLAECRSVASRDVPAAVGLLDVRAVAGDAALAEAASAAVLADWRRAARRRLPELLDSVTERAERAGELAYLIEPDLKEARGGLRDAVVVHALAVSWLTDRPHGEFDTAWAHLLDVRDALSLVTGRRAARLLLPEQDDVAHRLGLGHPGATAAAVVSDAADDLLASLAQAARVVSAALDATVRRARRATRPSRFVRPLVAGGRALPPRLPSLGEGLAEHDGELVLAGDADPVTDPLLALRAAATAARTGLPLSPVTLDSLAATAPVPEPWPAEARALLLDLLARGEAQVPVWEALDLAGVVTRWFPEWAAVRNRPQRNALHRHTVDRHLVQTAALVPATAPPAGGTARDGDSREDLLLLAAFFHDIGKVPGGHDHSATGARLAGPLLDRLGLARGDRNLVVLLVREHLLLPAVATTRDIADPQVLREVATAVGSREALGLLRRLTEADARAAGPQAWTAWRASLVDTLTARVAALLALP</sequence>
<dbReference type="PANTHER" id="PTHR47320">
    <property type="entry name" value="BIFUNCTIONAL URIDYLYLTRANSFERASE/URIDYLYL-REMOVING ENZYME"/>
    <property type="match status" value="1"/>
</dbReference>
<dbReference type="GO" id="GO:0006808">
    <property type="term" value="P:regulation of nitrogen utilization"/>
    <property type="evidence" value="ECO:0007669"/>
    <property type="project" value="UniProtKB-UniRule"/>
</dbReference>
<evidence type="ECO:0000256" key="2">
    <source>
        <dbReference type="ARBA" id="ARBA00022695"/>
    </source>
</evidence>
<dbReference type="Proteomes" id="UP000314616">
    <property type="component" value="Chromosome"/>
</dbReference>
<organism evidence="8 9">
    <name type="scientific">Georgenia yuyongxinii</name>
    <dbReference type="NCBI Taxonomy" id="2589797"/>
    <lineage>
        <taxon>Bacteria</taxon>
        <taxon>Bacillati</taxon>
        <taxon>Actinomycetota</taxon>
        <taxon>Actinomycetes</taxon>
        <taxon>Micrococcales</taxon>
        <taxon>Bogoriellaceae</taxon>
        <taxon>Georgenia</taxon>
    </lineage>
</organism>
<dbReference type="SUPFAM" id="SSF109604">
    <property type="entry name" value="HD-domain/PDEase-like"/>
    <property type="match status" value="1"/>
</dbReference>
<keyword evidence="3 6" id="KW-0378">Hydrolase</keyword>
<dbReference type="EC" id="2.7.7.59" evidence="6"/>
<dbReference type="GO" id="GO:0008773">
    <property type="term" value="F:[protein-PII] uridylyltransferase activity"/>
    <property type="evidence" value="ECO:0007669"/>
    <property type="project" value="UniProtKB-UniRule"/>
</dbReference>
<dbReference type="Pfam" id="PF08335">
    <property type="entry name" value="GlnD_UR_UTase"/>
    <property type="match status" value="1"/>
</dbReference>
<gene>
    <name evidence="6" type="primary">glnD</name>
    <name evidence="8" type="ORF">FE374_06040</name>
</gene>
<dbReference type="AlphaFoldDB" id="A0A5B8C0Y3"/>
<comment type="catalytic activity">
    <reaction evidence="6">
        <text>[protein-PII]-L-tyrosine + UTP = [protein-PII]-uridylyl-L-tyrosine + diphosphate</text>
        <dbReference type="Rhea" id="RHEA:13673"/>
        <dbReference type="Rhea" id="RHEA-COMP:12147"/>
        <dbReference type="Rhea" id="RHEA-COMP:12148"/>
        <dbReference type="ChEBI" id="CHEBI:33019"/>
        <dbReference type="ChEBI" id="CHEBI:46398"/>
        <dbReference type="ChEBI" id="CHEBI:46858"/>
        <dbReference type="ChEBI" id="CHEBI:90602"/>
        <dbReference type="EC" id="2.7.7.59"/>
    </reaction>
</comment>
<feature type="domain" description="HD" evidence="7">
    <location>
        <begin position="447"/>
        <end position="563"/>
    </location>
</feature>
<dbReference type="SUPFAM" id="SSF81301">
    <property type="entry name" value="Nucleotidyltransferase"/>
    <property type="match status" value="1"/>
</dbReference>
<dbReference type="PROSITE" id="PS51831">
    <property type="entry name" value="HD"/>
    <property type="match status" value="1"/>
</dbReference>
<evidence type="ECO:0000256" key="4">
    <source>
        <dbReference type="ARBA" id="ARBA00022842"/>
    </source>
</evidence>
<keyword evidence="5 6" id="KW-0511">Multifunctional enzyme</keyword>
<dbReference type="EC" id="3.1.4.-" evidence="6"/>
<dbReference type="PANTHER" id="PTHR47320:SF1">
    <property type="entry name" value="BIFUNCTIONAL URIDYLYLTRANSFERASE_URIDYLYL-REMOVING ENZYME"/>
    <property type="match status" value="1"/>
</dbReference>
<dbReference type="EMBL" id="CP040915">
    <property type="protein sequence ID" value="QDC24243.1"/>
    <property type="molecule type" value="Genomic_DNA"/>
</dbReference>
<accession>A0A5B8C0Y3</accession>
<dbReference type="InterPro" id="IPR006674">
    <property type="entry name" value="HD_domain"/>
</dbReference>
<proteinExistence type="inferred from homology"/>
<evidence type="ECO:0000259" key="7">
    <source>
        <dbReference type="PROSITE" id="PS51831"/>
    </source>
</evidence>
<comment type="domain">
    <text evidence="6">Has four distinct domains: an N-terminal nucleotidyltransferase (NT) domain responsible for UTase activity, a central HD domain that encodes UR activity, and two C-terminal ACT domains that seem to have a role in glutamine sensing.</text>
</comment>
<evidence type="ECO:0000256" key="6">
    <source>
        <dbReference type="HAMAP-Rule" id="MF_00277"/>
    </source>
</evidence>
<dbReference type="InterPro" id="IPR010043">
    <property type="entry name" value="UTase/UR"/>
</dbReference>
<evidence type="ECO:0000313" key="9">
    <source>
        <dbReference type="Proteomes" id="UP000314616"/>
    </source>
</evidence>
<evidence type="ECO:0000313" key="8">
    <source>
        <dbReference type="EMBL" id="QDC24243.1"/>
    </source>
</evidence>
<dbReference type="InterPro" id="IPR043519">
    <property type="entry name" value="NT_sf"/>
</dbReference>
<comment type="cofactor">
    <cofactor evidence="6">
        <name>Mg(2+)</name>
        <dbReference type="ChEBI" id="CHEBI:18420"/>
    </cofactor>
</comment>
<comment type="catalytic activity">
    <reaction evidence="6">
        <text>[protein-PII]-uridylyl-L-tyrosine + H2O = [protein-PII]-L-tyrosine + UMP + H(+)</text>
        <dbReference type="Rhea" id="RHEA:48600"/>
        <dbReference type="Rhea" id="RHEA-COMP:12147"/>
        <dbReference type="Rhea" id="RHEA-COMP:12148"/>
        <dbReference type="ChEBI" id="CHEBI:15377"/>
        <dbReference type="ChEBI" id="CHEBI:15378"/>
        <dbReference type="ChEBI" id="CHEBI:46858"/>
        <dbReference type="ChEBI" id="CHEBI:57865"/>
        <dbReference type="ChEBI" id="CHEBI:90602"/>
    </reaction>
</comment>
<dbReference type="SMART" id="SM00471">
    <property type="entry name" value="HDc"/>
    <property type="match status" value="1"/>
</dbReference>
<keyword evidence="1 6" id="KW-0808">Transferase</keyword>
<reference evidence="8 9" key="1">
    <citation type="submission" date="2019-05" db="EMBL/GenBank/DDBJ databases">
        <title>Georgenia *** sp. nov., and Georgenia *** sp. nov., isolated from the intestinal contents of plateau pika (Ochotona curzoniae) in the Qinghai-Tibet plateau of China.</title>
        <authorList>
            <person name="Tian Z."/>
        </authorList>
    </citation>
    <scope>NUCLEOTIDE SEQUENCE [LARGE SCALE GENOMIC DNA]</scope>
    <source>
        <strain evidence="8 9">Z443</strain>
    </source>
</reference>